<name>A0A8B7XPV1_ACAPL</name>
<proteinExistence type="predicted"/>
<keyword evidence="1" id="KW-1185">Reference proteome</keyword>
<dbReference type="OMA" id="PDSQMIY"/>
<dbReference type="GeneID" id="110975052"/>
<sequence length="303" mass="35002">MANQVRVIVWGLPRTCSSVLLKSLTSLPDSQMIYELYTDAYFWGPERLDQQNFPTVEGGDPAIKLSKDGLLRGSASGFDTSISTFDWVRRQLEADYPGKKVIIAKEIAPWLDGRYKDLPKGYRHVFLIRHPFKMFHSFKKINREFLEQKRGHPVGLEEAVLDQLPPHIMTPGMLYKEMTDLWQYIKDSNLDPDPIIVDSDELLQSPQNVLSYLCGQLRIPYTDSILSWEKGFNCTGSWVVSQEHKHLIQTMDSFVNFRNSTSFLKPKGTSKAPDWSTVDPDIRRCVEFSMPYFSQMYDKRGKF</sequence>
<dbReference type="Gene3D" id="3.40.50.300">
    <property type="entry name" value="P-loop containing nucleotide triphosphate hydrolases"/>
    <property type="match status" value="1"/>
</dbReference>
<dbReference type="KEGG" id="aplc:110975052"/>
<evidence type="ECO:0000313" key="1">
    <source>
        <dbReference type="Proteomes" id="UP000694845"/>
    </source>
</evidence>
<organism evidence="1 2">
    <name type="scientific">Acanthaster planci</name>
    <name type="common">Crown-of-thorns starfish</name>
    <dbReference type="NCBI Taxonomy" id="133434"/>
    <lineage>
        <taxon>Eukaryota</taxon>
        <taxon>Metazoa</taxon>
        <taxon>Echinodermata</taxon>
        <taxon>Eleutherozoa</taxon>
        <taxon>Asterozoa</taxon>
        <taxon>Asteroidea</taxon>
        <taxon>Valvatacea</taxon>
        <taxon>Valvatida</taxon>
        <taxon>Acanthasteridae</taxon>
        <taxon>Acanthaster</taxon>
    </lineage>
</organism>
<dbReference type="InterPro" id="IPR027417">
    <property type="entry name" value="P-loop_NTPase"/>
</dbReference>
<gene>
    <name evidence="2" type="primary">LOC110975052</name>
</gene>
<evidence type="ECO:0000313" key="2">
    <source>
        <dbReference type="RefSeq" id="XP_022082848.1"/>
    </source>
</evidence>
<dbReference type="OrthoDB" id="416710at2759"/>
<dbReference type="PANTHER" id="PTHR48312:SF1">
    <property type="entry name" value="SULFOTRANSFERASE"/>
    <property type="match status" value="1"/>
</dbReference>
<accession>A0A8B7XPV1</accession>
<protein>
    <submittedName>
        <fullName evidence="2">Uncharacterized protein LOC110975052</fullName>
    </submittedName>
</protein>
<dbReference type="RefSeq" id="XP_022082848.1">
    <property type="nucleotide sequence ID" value="XM_022227156.1"/>
</dbReference>
<dbReference type="Proteomes" id="UP000694845">
    <property type="component" value="Unplaced"/>
</dbReference>
<dbReference type="SUPFAM" id="SSF52540">
    <property type="entry name" value="P-loop containing nucleoside triphosphate hydrolases"/>
    <property type="match status" value="1"/>
</dbReference>
<dbReference type="AlphaFoldDB" id="A0A8B7XPV1"/>
<reference evidence="2" key="1">
    <citation type="submission" date="2025-08" db="UniProtKB">
        <authorList>
            <consortium name="RefSeq"/>
        </authorList>
    </citation>
    <scope>IDENTIFICATION</scope>
</reference>
<dbReference type="PANTHER" id="PTHR48312">
    <property type="match status" value="1"/>
</dbReference>